<dbReference type="GeneID" id="98069626"/>
<evidence type="ECO:0000259" key="1">
    <source>
        <dbReference type="Pfam" id="PF07993"/>
    </source>
</evidence>
<reference evidence="2 3" key="1">
    <citation type="submission" date="2012-01" db="EMBL/GenBank/DDBJ databases">
        <title>The Genome Sequence of Odoribacter laneus YIT 12061.</title>
        <authorList>
            <consortium name="The Broad Institute Genome Sequencing Platform"/>
            <person name="Earl A."/>
            <person name="Ward D."/>
            <person name="Feldgarden M."/>
            <person name="Gevers D."/>
            <person name="Morotomi M."/>
            <person name="Young S.K."/>
            <person name="Zeng Q."/>
            <person name="Gargeya S."/>
            <person name="Fitzgerald M."/>
            <person name="Haas B."/>
            <person name="Abouelleil A."/>
            <person name="Alvarado L."/>
            <person name="Arachchi H.M."/>
            <person name="Berlin A."/>
            <person name="Chapman S.B."/>
            <person name="Gearin G."/>
            <person name="Goldberg J."/>
            <person name="Griggs A."/>
            <person name="Gujja S."/>
            <person name="Hansen M."/>
            <person name="Heiman D."/>
            <person name="Howarth C."/>
            <person name="Larimer J."/>
            <person name="Lui A."/>
            <person name="MacDonald P.J.P."/>
            <person name="McCowen C."/>
            <person name="Montmayeur A."/>
            <person name="Murphy C."/>
            <person name="Neiman D."/>
            <person name="Pearson M."/>
            <person name="Priest M."/>
            <person name="Roberts A."/>
            <person name="Saif S."/>
            <person name="Shea T."/>
            <person name="Sisk P."/>
            <person name="Stolte C."/>
            <person name="Sykes S."/>
            <person name="Wortman J."/>
            <person name="Nusbaum C."/>
            <person name="Birren B."/>
        </authorList>
    </citation>
    <scope>NUCLEOTIDE SEQUENCE [LARGE SCALE GENOMIC DNA]</scope>
    <source>
        <strain evidence="2 3">YIT 12061</strain>
    </source>
</reference>
<gene>
    <name evidence="2" type="ORF">HMPREF9449_02067</name>
</gene>
<organism evidence="2 3">
    <name type="scientific">Odoribacter laneus YIT 12061</name>
    <dbReference type="NCBI Taxonomy" id="742817"/>
    <lineage>
        <taxon>Bacteria</taxon>
        <taxon>Pseudomonadati</taxon>
        <taxon>Bacteroidota</taxon>
        <taxon>Bacteroidia</taxon>
        <taxon>Bacteroidales</taxon>
        <taxon>Odoribacteraceae</taxon>
        <taxon>Odoribacter</taxon>
    </lineage>
</organism>
<dbReference type="STRING" id="742817.HMPREF9449_02067"/>
<dbReference type="SUPFAM" id="SSF51735">
    <property type="entry name" value="NAD(P)-binding Rossmann-fold domains"/>
    <property type="match status" value="1"/>
</dbReference>
<evidence type="ECO:0000313" key="3">
    <source>
        <dbReference type="Proteomes" id="UP000004892"/>
    </source>
</evidence>
<dbReference type="PATRIC" id="fig|742817.3.peg.2207"/>
<protein>
    <recommendedName>
        <fullName evidence="1">Thioester reductase (TE) domain-containing protein</fullName>
    </recommendedName>
</protein>
<dbReference type="eggNOG" id="COG0451">
    <property type="taxonomic scope" value="Bacteria"/>
</dbReference>
<keyword evidence="3" id="KW-1185">Reference proteome</keyword>
<dbReference type="Proteomes" id="UP000004892">
    <property type="component" value="Unassembled WGS sequence"/>
</dbReference>
<name>H1DJJ5_9BACT</name>
<dbReference type="InterPro" id="IPR013120">
    <property type="entry name" value="FAR_NAD-bd"/>
</dbReference>
<dbReference type="InterPro" id="IPR036291">
    <property type="entry name" value="NAD(P)-bd_dom_sf"/>
</dbReference>
<dbReference type="HOGENOM" id="CLU_007383_6_0_10"/>
<dbReference type="Gene3D" id="3.40.50.720">
    <property type="entry name" value="NAD(P)-binding Rossmann-like Domain"/>
    <property type="match status" value="1"/>
</dbReference>
<dbReference type="PANTHER" id="PTHR48079:SF6">
    <property type="entry name" value="NAD(P)-BINDING DOMAIN-CONTAINING PROTEIN-RELATED"/>
    <property type="match status" value="1"/>
</dbReference>
<dbReference type="AlphaFoldDB" id="H1DJJ5"/>
<sequence>MVFVTGATGLLGSHLLYHLVEGGQQVCALRRETSRLDGAHHVFLQYPEGEQAWKKVNWVTGNVLEKETLASVVQRVECVYHCAAVVSFAGQDKNGLLDINLKGTENVAQLCRKYKVRLCYVSSIAALGDARHEKEIVNEDTPIILETIRSVYSQSKIAAENIVWQQVRKGLEVVIVNPSIILGAGHWGRSSSQLFLTVSKGMPFYTDGVCGYVDVRDVCKAMIILAEDKHIEGERFVINGGNYSYKELFTSIARVSGHRPPFLEMKPWMTSLAWRSLAVWGKITGRQPAFTKETARSSHHKSYYSSAKFLARYPDFSFCSLEETVRHISRYKS</sequence>
<dbReference type="GO" id="GO:0005737">
    <property type="term" value="C:cytoplasm"/>
    <property type="evidence" value="ECO:0007669"/>
    <property type="project" value="TreeGrafter"/>
</dbReference>
<dbReference type="Pfam" id="PF07993">
    <property type="entry name" value="NAD_binding_4"/>
    <property type="match status" value="1"/>
</dbReference>
<dbReference type="GO" id="GO:0004029">
    <property type="term" value="F:aldehyde dehydrogenase (NAD+) activity"/>
    <property type="evidence" value="ECO:0007669"/>
    <property type="project" value="TreeGrafter"/>
</dbReference>
<dbReference type="EMBL" id="ADMC01000025">
    <property type="protein sequence ID" value="EHP46450.1"/>
    <property type="molecule type" value="Genomic_DNA"/>
</dbReference>
<evidence type="ECO:0000313" key="2">
    <source>
        <dbReference type="EMBL" id="EHP46450.1"/>
    </source>
</evidence>
<feature type="domain" description="Thioester reductase (TE)" evidence="1">
    <location>
        <begin position="4"/>
        <end position="192"/>
    </location>
</feature>
<dbReference type="InterPro" id="IPR051783">
    <property type="entry name" value="NAD(P)-dependent_oxidoreduct"/>
</dbReference>
<accession>H1DJJ5</accession>
<proteinExistence type="predicted"/>
<dbReference type="RefSeq" id="WP_009137214.1">
    <property type="nucleotide sequence ID" value="NZ_JH594596.1"/>
</dbReference>
<dbReference type="PANTHER" id="PTHR48079">
    <property type="entry name" value="PROTEIN YEEZ"/>
    <property type="match status" value="1"/>
</dbReference>
<comment type="caution">
    <text evidence="2">The sequence shown here is derived from an EMBL/GenBank/DDBJ whole genome shotgun (WGS) entry which is preliminary data.</text>
</comment>